<gene>
    <name evidence="1" type="ORF">J2851_000548</name>
</gene>
<evidence type="ECO:0000313" key="2">
    <source>
        <dbReference type="Proteomes" id="UP000781958"/>
    </source>
</evidence>
<dbReference type="RefSeq" id="WP_209763318.1">
    <property type="nucleotide sequence ID" value="NZ_JAGINP010000001.1"/>
</dbReference>
<keyword evidence="2" id="KW-1185">Reference proteome</keyword>
<organism evidence="1 2">
    <name type="scientific">Azospirillum rugosum</name>
    <dbReference type="NCBI Taxonomy" id="416170"/>
    <lineage>
        <taxon>Bacteria</taxon>
        <taxon>Pseudomonadati</taxon>
        <taxon>Pseudomonadota</taxon>
        <taxon>Alphaproteobacteria</taxon>
        <taxon>Rhodospirillales</taxon>
        <taxon>Azospirillaceae</taxon>
        <taxon>Azospirillum</taxon>
    </lineage>
</organism>
<dbReference type="EMBL" id="JAGINP010000001">
    <property type="protein sequence ID" value="MBP2290811.1"/>
    <property type="molecule type" value="Genomic_DNA"/>
</dbReference>
<accession>A0ABS4SE08</accession>
<dbReference type="Proteomes" id="UP000781958">
    <property type="component" value="Unassembled WGS sequence"/>
</dbReference>
<sequence>MHPFFLFTGSGPLVILTSYPSIEDPVLLRKLAAKGIDKFIAFSVPLSLAKERYGGHFDHVCRDLKESDDLRVLDYNGQHALHLFHFRELGVPLLHEPATSRW</sequence>
<protein>
    <submittedName>
        <fullName evidence="1">Uncharacterized protein</fullName>
    </submittedName>
</protein>
<evidence type="ECO:0000313" key="1">
    <source>
        <dbReference type="EMBL" id="MBP2290811.1"/>
    </source>
</evidence>
<reference evidence="1 2" key="1">
    <citation type="submission" date="2021-03" db="EMBL/GenBank/DDBJ databases">
        <title>Genomic Encyclopedia of Type Strains, Phase III (KMG-III): the genomes of soil and plant-associated and newly described type strains.</title>
        <authorList>
            <person name="Whitman W."/>
        </authorList>
    </citation>
    <scope>NUCLEOTIDE SEQUENCE [LARGE SCALE GENOMIC DNA]</scope>
    <source>
        <strain evidence="1 2">IMMIB AFH-6</strain>
    </source>
</reference>
<proteinExistence type="predicted"/>
<comment type="caution">
    <text evidence="1">The sequence shown here is derived from an EMBL/GenBank/DDBJ whole genome shotgun (WGS) entry which is preliminary data.</text>
</comment>
<name>A0ABS4SE08_9PROT</name>